<evidence type="ECO:0000313" key="3">
    <source>
        <dbReference type="RefSeq" id="XP_060541634.1"/>
    </source>
</evidence>
<accession>A0ABM3YZT4</accession>
<dbReference type="Proteomes" id="UP001652622">
    <property type="component" value="Unplaced"/>
</dbReference>
<protein>
    <submittedName>
        <fullName evidence="3">Uncharacterized protein LOC132710151 isoform X1</fullName>
    </submittedName>
</protein>
<keyword evidence="2" id="KW-1185">Reference proteome</keyword>
<proteinExistence type="predicted"/>
<name>A0ABM3YZT4_PANGU</name>
<evidence type="ECO:0000256" key="1">
    <source>
        <dbReference type="SAM" id="MobiDB-lite"/>
    </source>
</evidence>
<organism evidence="2 3">
    <name type="scientific">Pantherophis guttatus</name>
    <name type="common">Corn snake</name>
    <name type="synonym">Elaphe guttata</name>
    <dbReference type="NCBI Taxonomy" id="94885"/>
    <lineage>
        <taxon>Eukaryota</taxon>
        <taxon>Metazoa</taxon>
        <taxon>Chordata</taxon>
        <taxon>Craniata</taxon>
        <taxon>Vertebrata</taxon>
        <taxon>Euteleostomi</taxon>
        <taxon>Lepidosauria</taxon>
        <taxon>Squamata</taxon>
        <taxon>Bifurcata</taxon>
        <taxon>Unidentata</taxon>
        <taxon>Episquamata</taxon>
        <taxon>Toxicofera</taxon>
        <taxon>Serpentes</taxon>
        <taxon>Colubroidea</taxon>
        <taxon>Colubridae</taxon>
        <taxon>Colubrinae</taxon>
        <taxon>Pantherophis</taxon>
    </lineage>
</organism>
<reference evidence="3" key="1">
    <citation type="submission" date="2025-08" db="UniProtKB">
        <authorList>
            <consortium name="RefSeq"/>
        </authorList>
    </citation>
    <scope>IDENTIFICATION</scope>
    <source>
        <tissue evidence="3">Blood</tissue>
    </source>
</reference>
<feature type="region of interest" description="Disordered" evidence="1">
    <location>
        <begin position="130"/>
        <end position="155"/>
    </location>
</feature>
<dbReference type="GeneID" id="132710151"/>
<dbReference type="RefSeq" id="XP_060541634.1">
    <property type="nucleotide sequence ID" value="XM_060685651.1"/>
</dbReference>
<sequence length="213" mass="23838">MRCKLVYKERTAHLFFEGYSLHHVINSVDFLSLSSLPEQNVLGRVLLADGRVWRRHINQLRRRWADVAEPQPPQVAPCLPTLTAVPEAHLAPPVSNNPLPMETLPPENLPEFPEFATVGSPPEAVVVESAERPQAEISPSSPPNPGLRRSGQLQRRPTYLADYECSIRVGRGVESSRVKHAPRRLRHQRARIGGGAQQLFKRDAACFRIGQTV</sequence>
<gene>
    <name evidence="3" type="primary">LOC132710151</name>
</gene>
<evidence type="ECO:0000313" key="2">
    <source>
        <dbReference type="Proteomes" id="UP001652622"/>
    </source>
</evidence>